<organism evidence="3 4">
    <name type="scientific">Rhodocollybia butyracea</name>
    <dbReference type="NCBI Taxonomy" id="206335"/>
    <lineage>
        <taxon>Eukaryota</taxon>
        <taxon>Fungi</taxon>
        <taxon>Dikarya</taxon>
        <taxon>Basidiomycota</taxon>
        <taxon>Agaricomycotina</taxon>
        <taxon>Agaricomycetes</taxon>
        <taxon>Agaricomycetidae</taxon>
        <taxon>Agaricales</taxon>
        <taxon>Marasmiineae</taxon>
        <taxon>Omphalotaceae</taxon>
        <taxon>Rhodocollybia</taxon>
    </lineage>
</organism>
<dbReference type="EMBL" id="JADNRY010000110">
    <property type="protein sequence ID" value="KAF9065055.1"/>
    <property type="molecule type" value="Genomic_DNA"/>
</dbReference>
<feature type="region of interest" description="Disordered" evidence="1">
    <location>
        <begin position="82"/>
        <end position="230"/>
    </location>
</feature>
<feature type="compositionally biased region" description="Basic and acidic residues" evidence="1">
    <location>
        <begin position="156"/>
        <end position="165"/>
    </location>
</feature>
<proteinExistence type="predicted"/>
<feature type="compositionally biased region" description="Basic and acidic residues" evidence="1">
    <location>
        <begin position="82"/>
        <end position="95"/>
    </location>
</feature>
<dbReference type="Proteomes" id="UP000772434">
    <property type="component" value="Unassembled WGS sequence"/>
</dbReference>
<dbReference type="AlphaFoldDB" id="A0A9P5U2V6"/>
<feature type="region of interest" description="Disordered" evidence="1">
    <location>
        <begin position="533"/>
        <end position="552"/>
    </location>
</feature>
<feature type="compositionally biased region" description="Basic and acidic residues" evidence="1">
    <location>
        <begin position="179"/>
        <end position="190"/>
    </location>
</feature>
<gene>
    <name evidence="3" type="ORF">BDP27DRAFT_1366765</name>
</gene>
<sequence length="552" mass="60530">MSYLPNQPLENVILNILLYLASTVASQGVKKTRSAAAAAANSGPKTRQATAQAVAPKAPGAKAPSKKEVDLKAFALRQKKEAQKEAQQAKDEVIRQRARAMRAAQCDDKEDNDDDDNATQVFDGLGDRDLDGHGHGQRRVPPLDEEEPGSEDDKDLDGPLDKDPDALLFNETFEGGGSDDEHRQGEHCSNDDDNNDDAVAVAAGDGGDNDMDVDVPSNHVSSPPSTPLKKASNRICARLGLSGSPASSCSHSSVLSDLLTPPSRRRGGKITEKHFTPNTRRLAILGKRMNCRATATKQPFPTDKHAYNMEILQELANEYKGEGDMIDVFTRVLASVDTQQELVSFLAMPEAREWVPTRFGIPGKMKSTEVKELVAWLMQDGHYKYGEVNIQNKTYNTQLPFGCESIAHILRLEVFATKGGANIEIFREIVNARTIAPTTIALMLTFIEHALHEYSEGVYRHVEFSDTARSRYCFHLSSFNHITVQAPIWAEDFCSSLYKLILTQSNKEFLLDVEADDLTEVDIKGLESNAVATRGASPLPSSSPPRSSPIRA</sequence>
<feature type="region of interest" description="Disordered" evidence="1">
    <location>
        <begin position="244"/>
        <end position="271"/>
    </location>
</feature>
<evidence type="ECO:0000256" key="1">
    <source>
        <dbReference type="SAM" id="MobiDB-lite"/>
    </source>
</evidence>
<evidence type="ECO:0000313" key="4">
    <source>
        <dbReference type="Proteomes" id="UP000772434"/>
    </source>
</evidence>
<name>A0A9P5U2V6_9AGAR</name>
<dbReference type="OrthoDB" id="2681784at2759"/>
<feature type="domain" description="DUF6532" evidence="2">
    <location>
        <begin position="291"/>
        <end position="481"/>
    </location>
</feature>
<evidence type="ECO:0000313" key="3">
    <source>
        <dbReference type="EMBL" id="KAF9065055.1"/>
    </source>
</evidence>
<dbReference type="InterPro" id="IPR045341">
    <property type="entry name" value="DUF6532"/>
</dbReference>
<feature type="compositionally biased region" description="Acidic residues" evidence="1">
    <location>
        <begin position="108"/>
        <end position="117"/>
    </location>
</feature>
<protein>
    <recommendedName>
        <fullName evidence="2">DUF6532 domain-containing protein</fullName>
    </recommendedName>
</protein>
<comment type="caution">
    <text evidence="3">The sequence shown here is derived from an EMBL/GenBank/DDBJ whole genome shotgun (WGS) entry which is preliminary data.</text>
</comment>
<keyword evidence="4" id="KW-1185">Reference proteome</keyword>
<feature type="compositionally biased region" description="Pro residues" evidence="1">
    <location>
        <begin position="541"/>
        <end position="552"/>
    </location>
</feature>
<feature type="compositionally biased region" description="Basic and acidic residues" evidence="1">
    <location>
        <begin position="125"/>
        <end position="134"/>
    </location>
</feature>
<accession>A0A9P5U2V6</accession>
<feature type="compositionally biased region" description="Low complexity" evidence="1">
    <location>
        <begin position="244"/>
        <end position="259"/>
    </location>
</feature>
<feature type="compositionally biased region" description="Acidic residues" evidence="1">
    <location>
        <begin position="143"/>
        <end position="155"/>
    </location>
</feature>
<feature type="compositionally biased region" description="Low complexity" evidence="1">
    <location>
        <begin position="49"/>
        <end position="63"/>
    </location>
</feature>
<dbReference type="Pfam" id="PF20149">
    <property type="entry name" value="DUF6532"/>
    <property type="match status" value="1"/>
</dbReference>
<reference evidence="3" key="1">
    <citation type="submission" date="2020-11" db="EMBL/GenBank/DDBJ databases">
        <authorList>
            <consortium name="DOE Joint Genome Institute"/>
            <person name="Ahrendt S."/>
            <person name="Riley R."/>
            <person name="Andreopoulos W."/>
            <person name="Labutti K."/>
            <person name="Pangilinan J."/>
            <person name="Ruiz-Duenas F.J."/>
            <person name="Barrasa J.M."/>
            <person name="Sanchez-Garcia M."/>
            <person name="Camarero S."/>
            <person name="Miyauchi S."/>
            <person name="Serrano A."/>
            <person name="Linde D."/>
            <person name="Babiker R."/>
            <person name="Drula E."/>
            <person name="Ayuso-Fernandez I."/>
            <person name="Pacheco R."/>
            <person name="Padilla G."/>
            <person name="Ferreira P."/>
            <person name="Barriuso J."/>
            <person name="Kellner H."/>
            <person name="Castanera R."/>
            <person name="Alfaro M."/>
            <person name="Ramirez L."/>
            <person name="Pisabarro A.G."/>
            <person name="Kuo A."/>
            <person name="Tritt A."/>
            <person name="Lipzen A."/>
            <person name="He G."/>
            <person name="Yan M."/>
            <person name="Ng V."/>
            <person name="Cullen D."/>
            <person name="Martin F."/>
            <person name="Rosso M.-N."/>
            <person name="Henrissat B."/>
            <person name="Hibbett D."/>
            <person name="Martinez A.T."/>
            <person name="Grigoriev I.V."/>
        </authorList>
    </citation>
    <scope>NUCLEOTIDE SEQUENCE</scope>
    <source>
        <strain evidence="3">AH 40177</strain>
    </source>
</reference>
<evidence type="ECO:0000259" key="2">
    <source>
        <dbReference type="Pfam" id="PF20149"/>
    </source>
</evidence>
<feature type="region of interest" description="Disordered" evidence="1">
    <location>
        <begin position="38"/>
        <end position="67"/>
    </location>
</feature>